<dbReference type="PANTHER" id="PTHR30502">
    <property type="entry name" value="2-KETO-3-DEOXY-L-RHAMNONATE ALDOLASE"/>
    <property type="match status" value="1"/>
</dbReference>
<evidence type="ECO:0000313" key="4">
    <source>
        <dbReference type="EMBL" id="KAB8067578.1"/>
    </source>
</evidence>
<evidence type="ECO:0000256" key="1">
    <source>
        <dbReference type="ARBA" id="ARBA00022723"/>
    </source>
</evidence>
<dbReference type="PANTHER" id="PTHR30502:SF8">
    <property type="entry name" value="SYNTHASE, PUTATIVE-RELATED"/>
    <property type="match status" value="1"/>
</dbReference>
<evidence type="ECO:0000259" key="3">
    <source>
        <dbReference type="Pfam" id="PF03328"/>
    </source>
</evidence>
<dbReference type="InterPro" id="IPR040442">
    <property type="entry name" value="Pyrv_kinase-like_dom_sf"/>
</dbReference>
<evidence type="ECO:0000256" key="2">
    <source>
        <dbReference type="ARBA" id="ARBA00023239"/>
    </source>
</evidence>
<accession>A0A5N5WGU8</accession>
<keyword evidence="1" id="KW-0479">Metal-binding</keyword>
<dbReference type="EMBL" id="ML732467">
    <property type="protein sequence ID" value="KAB8067578.1"/>
    <property type="molecule type" value="Genomic_DNA"/>
</dbReference>
<reference evidence="4 5" key="1">
    <citation type="submission" date="2019-04" db="EMBL/GenBank/DDBJ databases">
        <title>Friends and foes A comparative genomics study of 23 Aspergillus species from section Flavi.</title>
        <authorList>
            <consortium name="DOE Joint Genome Institute"/>
            <person name="Kjaerbolling I."/>
            <person name="Vesth T."/>
            <person name="Frisvad J.C."/>
            <person name="Nybo J.L."/>
            <person name="Theobald S."/>
            <person name="Kildgaard S."/>
            <person name="Isbrandt T."/>
            <person name="Kuo A."/>
            <person name="Sato A."/>
            <person name="Lyhne E.K."/>
            <person name="Kogle M.E."/>
            <person name="Wiebenga A."/>
            <person name="Kun R.S."/>
            <person name="Lubbers R.J."/>
            <person name="Makela M.R."/>
            <person name="Barry K."/>
            <person name="Chovatia M."/>
            <person name="Clum A."/>
            <person name="Daum C."/>
            <person name="Haridas S."/>
            <person name="He G."/>
            <person name="LaButti K."/>
            <person name="Lipzen A."/>
            <person name="Mondo S."/>
            <person name="Riley R."/>
            <person name="Salamov A."/>
            <person name="Simmons B.A."/>
            <person name="Magnuson J.K."/>
            <person name="Henrissat B."/>
            <person name="Mortensen U.H."/>
            <person name="Larsen T.O."/>
            <person name="Devries R.P."/>
            <person name="Grigoriev I.V."/>
            <person name="Machida M."/>
            <person name="Baker S.E."/>
            <person name="Andersen M.R."/>
        </authorList>
    </citation>
    <scope>NUCLEOTIDE SEQUENCE [LARGE SCALE GENOMIC DNA]</scope>
    <source>
        <strain evidence="4 5">CBS 151.66</strain>
    </source>
</reference>
<dbReference type="SUPFAM" id="SSF51621">
    <property type="entry name" value="Phosphoenolpyruvate/pyruvate domain"/>
    <property type="match status" value="1"/>
</dbReference>
<organism evidence="4 5">
    <name type="scientific">Aspergillus leporis</name>
    <dbReference type="NCBI Taxonomy" id="41062"/>
    <lineage>
        <taxon>Eukaryota</taxon>
        <taxon>Fungi</taxon>
        <taxon>Dikarya</taxon>
        <taxon>Ascomycota</taxon>
        <taxon>Pezizomycotina</taxon>
        <taxon>Eurotiomycetes</taxon>
        <taxon>Eurotiomycetidae</taxon>
        <taxon>Eurotiales</taxon>
        <taxon>Aspergillaceae</taxon>
        <taxon>Aspergillus</taxon>
        <taxon>Aspergillus subgen. Circumdati</taxon>
    </lineage>
</organism>
<dbReference type="GO" id="GO:0005737">
    <property type="term" value="C:cytoplasm"/>
    <property type="evidence" value="ECO:0007669"/>
    <property type="project" value="TreeGrafter"/>
</dbReference>
<dbReference type="Pfam" id="PF03328">
    <property type="entry name" value="HpcH_HpaI"/>
    <property type="match status" value="1"/>
</dbReference>
<dbReference type="InterPro" id="IPR050251">
    <property type="entry name" value="HpcH-HpaI_aldolase"/>
</dbReference>
<dbReference type="OrthoDB" id="1621678at2759"/>
<evidence type="ECO:0000313" key="5">
    <source>
        <dbReference type="Proteomes" id="UP000326565"/>
    </source>
</evidence>
<dbReference type="AlphaFoldDB" id="A0A5N5WGU8"/>
<dbReference type="Gene3D" id="3.20.20.60">
    <property type="entry name" value="Phosphoenolpyruvate-binding domains"/>
    <property type="match status" value="2"/>
</dbReference>
<dbReference type="InterPro" id="IPR005000">
    <property type="entry name" value="Aldolase/citrate-lyase_domain"/>
</dbReference>
<gene>
    <name evidence="4" type="ORF">BDV29DRAFT_163210</name>
</gene>
<dbReference type="Proteomes" id="UP000326565">
    <property type="component" value="Unassembled WGS sequence"/>
</dbReference>
<keyword evidence="4" id="KW-0808">Transferase</keyword>
<proteinExistence type="predicted"/>
<name>A0A5N5WGU8_9EURO</name>
<feature type="domain" description="HpcH/HpaI aldolase/citrate lyase" evidence="3">
    <location>
        <begin position="9"/>
        <end position="80"/>
    </location>
</feature>
<dbReference type="GO" id="GO:0046872">
    <property type="term" value="F:metal ion binding"/>
    <property type="evidence" value="ECO:0007669"/>
    <property type="project" value="UniProtKB-KW"/>
</dbReference>
<keyword evidence="4" id="KW-0670">Pyruvate</keyword>
<dbReference type="InterPro" id="IPR015813">
    <property type="entry name" value="Pyrv/PenolPyrv_kinase-like_dom"/>
</dbReference>
<keyword evidence="5" id="KW-1185">Reference proteome</keyword>
<keyword evidence="4" id="KW-0418">Kinase</keyword>
<dbReference type="GO" id="GO:0016301">
    <property type="term" value="F:kinase activity"/>
    <property type="evidence" value="ECO:0007669"/>
    <property type="project" value="UniProtKB-KW"/>
</dbReference>
<sequence>MSIPHLITARTVAVLGHDFVMIDAQHAPIDAVDLVSIIQTFDFSSGGNTVSVVRVPSAHSHLLTYALDAGATGIIFPHIDALMLGADYLRVAMGLPSRRVDEHTEPEFEAAIDQLVKVSQQHRKPLTAVSFKAYTEIETCLKHFQLVFTAADFLCVVKGHQQA</sequence>
<protein>
    <submittedName>
        <fullName evidence="4">Pyruvate/Phosphoenolpyruvate kinase-like domain-containing protein</fullName>
    </submittedName>
</protein>
<keyword evidence="2" id="KW-0456">Lyase</keyword>
<dbReference type="GO" id="GO:0016832">
    <property type="term" value="F:aldehyde-lyase activity"/>
    <property type="evidence" value="ECO:0007669"/>
    <property type="project" value="TreeGrafter"/>
</dbReference>